<proteinExistence type="predicted"/>
<organism evidence="1 2">
    <name type="scientific">Candidatus Nealsonbacteria bacterium RIFCSPHIGHO2_02_FULL_43_13</name>
    <dbReference type="NCBI Taxonomy" id="1801668"/>
    <lineage>
        <taxon>Bacteria</taxon>
        <taxon>Candidatus Nealsoniibacteriota</taxon>
    </lineage>
</organism>
<dbReference type="AlphaFoldDB" id="A0A1G2E9R4"/>
<sequence>MNNILLSITGTKSFDWSNKLKEINSRKITEVAVFLSSFDKKERDNFYRLLLKSMVRTIPFVHLRDDVTKEEIKFFIDRFKTGYFNIHEDHFKKLDQWQGYWDKLYLEMNFNDEIAKDVKVKKIGGFCVDLAHLKAAISRGTEEASYVFFKKTKSEIACNHLNGYDPLKMEDVHLIKNLSAFDYLTTLPQYAFGKIIALEVYNSIEEQIKFKEYLDRLLEKYLLK</sequence>
<protein>
    <submittedName>
        <fullName evidence="1">Uncharacterized protein</fullName>
    </submittedName>
</protein>
<dbReference type="Proteomes" id="UP000178703">
    <property type="component" value="Unassembled WGS sequence"/>
</dbReference>
<accession>A0A1G2E9R4</accession>
<reference evidence="1 2" key="1">
    <citation type="journal article" date="2016" name="Nat. Commun.">
        <title>Thousands of microbial genomes shed light on interconnected biogeochemical processes in an aquifer system.</title>
        <authorList>
            <person name="Anantharaman K."/>
            <person name="Brown C.T."/>
            <person name="Hug L.A."/>
            <person name="Sharon I."/>
            <person name="Castelle C.J."/>
            <person name="Probst A.J."/>
            <person name="Thomas B.C."/>
            <person name="Singh A."/>
            <person name="Wilkins M.J."/>
            <person name="Karaoz U."/>
            <person name="Brodie E.L."/>
            <person name="Williams K.H."/>
            <person name="Hubbard S.S."/>
            <person name="Banfield J.F."/>
        </authorList>
    </citation>
    <scope>NUCLEOTIDE SEQUENCE [LARGE SCALE GENOMIC DNA]</scope>
</reference>
<evidence type="ECO:0000313" key="1">
    <source>
        <dbReference type="EMBL" id="OGZ22342.1"/>
    </source>
</evidence>
<evidence type="ECO:0000313" key="2">
    <source>
        <dbReference type="Proteomes" id="UP000178703"/>
    </source>
</evidence>
<dbReference type="EMBL" id="MHMD01000001">
    <property type="protein sequence ID" value="OGZ22342.1"/>
    <property type="molecule type" value="Genomic_DNA"/>
</dbReference>
<gene>
    <name evidence="1" type="ORF">A3D46_00535</name>
</gene>
<comment type="caution">
    <text evidence="1">The sequence shown here is derived from an EMBL/GenBank/DDBJ whole genome shotgun (WGS) entry which is preliminary data.</text>
</comment>
<name>A0A1G2E9R4_9BACT</name>
<dbReference type="STRING" id="1801668.A3D46_00535"/>